<dbReference type="InParanoid" id="A0A6P8HKP9"/>
<feature type="domain" description="Endonuclease/exonuclease/phosphatase" evidence="1">
    <location>
        <begin position="8"/>
        <end position="206"/>
    </location>
</feature>
<organism evidence="2 3">
    <name type="scientific">Actinia tenebrosa</name>
    <name type="common">Australian red waratah sea anemone</name>
    <dbReference type="NCBI Taxonomy" id="6105"/>
    <lineage>
        <taxon>Eukaryota</taxon>
        <taxon>Metazoa</taxon>
        <taxon>Cnidaria</taxon>
        <taxon>Anthozoa</taxon>
        <taxon>Hexacorallia</taxon>
        <taxon>Actiniaria</taxon>
        <taxon>Actiniidae</taxon>
        <taxon>Actinia</taxon>
    </lineage>
</organism>
<dbReference type="AlphaFoldDB" id="A0A6P8HKP9"/>
<dbReference type="InterPro" id="IPR036691">
    <property type="entry name" value="Endo/exonu/phosph_ase_sf"/>
</dbReference>
<dbReference type="GO" id="GO:0003824">
    <property type="term" value="F:catalytic activity"/>
    <property type="evidence" value="ECO:0007669"/>
    <property type="project" value="InterPro"/>
</dbReference>
<name>A0A6P8HKP9_ACTTE</name>
<evidence type="ECO:0000313" key="2">
    <source>
        <dbReference type="Proteomes" id="UP000515163"/>
    </source>
</evidence>
<keyword evidence="2" id="KW-1185">Reference proteome</keyword>
<dbReference type="Proteomes" id="UP000515163">
    <property type="component" value="Unplaced"/>
</dbReference>
<protein>
    <submittedName>
        <fullName evidence="3">Uncharacterized protein LOC116293638</fullName>
    </submittedName>
</protein>
<dbReference type="Gene3D" id="3.60.10.10">
    <property type="entry name" value="Endonuclease/exonuclease/phosphatase"/>
    <property type="match status" value="1"/>
</dbReference>
<reference evidence="3" key="1">
    <citation type="submission" date="2025-08" db="UniProtKB">
        <authorList>
            <consortium name="RefSeq"/>
        </authorList>
    </citation>
    <scope>IDENTIFICATION</scope>
</reference>
<accession>A0A6P8HKP9</accession>
<gene>
    <name evidence="3" type="primary">LOC116293638</name>
</gene>
<evidence type="ECO:0000313" key="3">
    <source>
        <dbReference type="RefSeq" id="XP_031556954.1"/>
    </source>
</evidence>
<dbReference type="OrthoDB" id="5982361at2759"/>
<dbReference type="GeneID" id="116293638"/>
<dbReference type="KEGG" id="aten:116293638"/>
<sequence length="345" mass="40000">MASLNITSLVAHIDELRSWVIQQNFDLLCINESRLDPSIPSSMVSIEGYDIHRSDRNRNGGGVCLYLKKGVNGKNRSDLTDDKVESLCFEIMKPNSKSFAVLACYRPPNYDTRSFFNIFENVLTKIDSEFKEIYILGDLNCDLLSTNINQQTRYLNTTAELFQLTQLITEPTRVTEKSKTLIDVILTNSPDRVVRSGVVHIGISDHSLVYTIRKIAIPTNNNHCKISFRSAKNFDSDKFLMDLATLPWDCLDNKESPDDMWDRWKELFLSVLDSHAPIKTKRIRNKKSPWMTTDLRKAMYDRDKMKQKATQTNSRDDWSDYKSIRNRVNNEIKRAKKSYYENHFA</sequence>
<proteinExistence type="predicted"/>
<evidence type="ECO:0000259" key="1">
    <source>
        <dbReference type="Pfam" id="PF03372"/>
    </source>
</evidence>
<dbReference type="InterPro" id="IPR005135">
    <property type="entry name" value="Endo/exonuclease/phosphatase"/>
</dbReference>
<dbReference type="PANTHER" id="PTHR33776:SF4">
    <property type="entry name" value="ENDONUCLEASE_EXONUCLEASE_PHOSPHATASE DOMAIN-CONTAINING PROTEIN"/>
    <property type="match status" value="1"/>
</dbReference>
<dbReference type="RefSeq" id="XP_031556954.1">
    <property type="nucleotide sequence ID" value="XM_031701094.1"/>
</dbReference>
<dbReference type="Pfam" id="PF03372">
    <property type="entry name" value="Exo_endo_phos"/>
    <property type="match status" value="1"/>
</dbReference>
<dbReference type="SUPFAM" id="SSF56219">
    <property type="entry name" value="DNase I-like"/>
    <property type="match status" value="1"/>
</dbReference>
<dbReference type="PANTHER" id="PTHR33776">
    <property type="entry name" value="ENDO/EXONUCLEASE/PHOSPHATASE DOMAIN-CONTAINING PROTEIN"/>
    <property type="match status" value="1"/>
</dbReference>